<feature type="domain" description="U-box" evidence="13">
    <location>
        <begin position="919"/>
        <end position="993"/>
    </location>
</feature>
<feature type="region of interest" description="Disordered" evidence="12">
    <location>
        <begin position="1"/>
        <end position="46"/>
    </location>
</feature>
<evidence type="ECO:0000259" key="13">
    <source>
        <dbReference type="PROSITE" id="PS51698"/>
    </source>
</evidence>
<evidence type="ECO:0000256" key="10">
    <source>
        <dbReference type="ARBA" id="ARBA00023242"/>
    </source>
</evidence>
<comment type="subcellular location">
    <subcellularLocation>
        <location evidence="3">Cytoplasm</location>
    </subcellularLocation>
    <subcellularLocation>
        <location evidence="2">Nucleus</location>
    </subcellularLocation>
</comment>
<dbReference type="Pfam" id="PF10408">
    <property type="entry name" value="Ufd2P_core"/>
    <property type="match status" value="1"/>
</dbReference>
<evidence type="ECO:0000256" key="3">
    <source>
        <dbReference type="ARBA" id="ARBA00004496"/>
    </source>
</evidence>
<name>A0A8S1WQU9_9CILI</name>
<comment type="similarity">
    <text evidence="5">Belongs to the ubiquitin conjugation factor E4 family.</text>
</comment>
<comment type="catalytic activity">
    <reaction evidence="1">
        <text>S-ubiquitinyl-[E2 ubiquitin-conjugating enzyme]-L-cysteine + [acceptor protein]-L-lysine = [E2 ubiquitin-conjugating enzyme]-L-cysteine + N(6)-ubiquitinyl-[acceptor protein]-L-lysine.</text>
        <dbReference type="EC" id="2.3.2.27"/>
    </reaction>
</comment>
<dbReference type="InterPro" id="IPR003613">
    <property type="entry name" value="Ubox_domain"/>
</dbReference>
<dbReference type="SMART" id="SM00504">
    <property type="entry name" value="Ubox"/>
    <property type="match status" value="1"/>
</dbReference>
<keyword evidence="8" id="KW-0808">Transferase</keyword>
<dbReference type="FunFam" id="3.30.40.10:FF:000055">
    <property type="entry name" value="Ubiquitin conjugation factor e4 a"/>
    <property type="match status" value="1"/>
</dbReference>
<evidence type="ECO:0000256" key="4">
    <source>
        <dbReference type="ARBA" id="ARBA00004906"/>
    </source>
</evidence>
<evidence type="ECO:0000256" key="8">
    <source>
        <dbReference type="ARBA" id="ARBA00022679"/>
    </source>
</evidence>
<dbReference type="GO" id="GO:0000151">
    <property type="term" value="C:ubiquitin ligase complex"/>
    <property type="evidence" value="ECO:0007669"/>
    <property type="project" value="InterPro"/>
</dbReference>
<evidence type="ECO:0000256" key="12">
    <source>
        <dbReference type="SAM" id="MobiDB-lite"/>
    </source>
</evidence>
<evidence type="ECO:0000256" key="1">
    <source>
        <dbReference type="ARBA" id="ARBA00000900"/>
    </source>
</evidence>
<keyword evidence="11" id="KW-0175">Coiled coil</keyword>
<evidence type="ECO:0000256" key="7">
    <source>
        <dbReference type="ARBA" id="ARBA00022490"/>
    </source>
</evidence>
<reference evidence="14" key="1">
    <citation type="submission" date="2021-01" db="EMBL/GenBank/DDBJ databases">
        <authorList>
            <consortium name="Genoscope - CEA"/>
            <person name="William W."/>
        </authorList>
    </citation>
    <scope>NUCLEOTIDE SEQUENCE</scope>
</reference>
<keyword evidence="9" id="KW-0833">Ubl conjugation pathway</keyword>
<feature type="coiled-coil region" evidence="11">
    <location>
        <begin position="889"/>
        <end position="923"/>
    </location>
</feature>
<dbReference type="PANTHER" id="PTHR13931:SF2">
    <property type="entry name" value="UBIQUITIN CONJUGATION FACTOR E4 B"/>
    <property type="match status" value="1"/>
</dbReference>
<dbReference type="OrthoDB" id="312224at2759"/>
<protein>
    <recommendedName>
        <fullName evidence="6">RING-type E3 ubiquitin transferase</fullName>
        <ecNumber evidence="6">2.3.2.27</ecNumber>
    </recommendedName>
</protein>
<proteinExistence type="inferred from homology"/>
<evidence type="ECO:0000256" key="9">
    <source>
        <dbReference type="ARBA" id="ARBA00022786"/>
    </source>
</evidence>
<evidence type="ECO:0000313" key="15">
    <source>
        <dbReference type="Proteomes" id="UP000689195"/>
    </source>
</evidence>
<dbReference type="Pfam" id="PF04564">
    <property type="entry name" value="U-box"/>
    <property type="match status" value="1"/>
</dbReference>
<dbReference type="PROSITE" id="PS51698">
    <property type="entry name" value="U_BOX"/>
    <property type="match status" value="1"/>
</dbReference>
<dbReference type="PANTHER" id="PTHR13931">
    <property type="entry name" value="UBIQUITINATION FACTOR E4"/>
    <property type="match status" value="1"/>
</dbReference>
<dbReference type="Proteomes" id="UP000689195">
    <property type="component" value="Unassembled WGS sequence"/>
</dbReference>
<evidence type="ECO:0000313" key="14">
    <source>
        <dbReference type="EMBL" id="CAD8190589.1"/>
    </source>
</evidence>
<dbReference type="GO" id="GO:0005737">
    <property type="term" value="C:cytoplasm"/>
    <property type="evidence" value="ECO:0007669"/>
    <property type="project" value="UniProtKB-SubCell"/>
</dbReference>
<dbReference type="InterPro" id="IPR045132">
    <property type="entry name" value="UBE4"/>
</dbReference>
<sequence length="1005" mass="118712">MGQAQPAQMVSQQEQSSNKKLTQSAQGNQKSPESQDFNSNQLNQEQMIQNLNSDQNEKRELENTDEEIQSAEDIENIWLSRTFGIFTNTQQIYGKQVDFIPKDQILTVDFLIEQVYYQFLTSSQFTEQEKLQFLIKSLSSLSDYKIQNEAVLLAEGKIKKDKYFDLLNHIQGQLLTCTLYPDAFDWQNIDEDPNVVDDVKNYRANIIFYELFCSNNFVIAQNTLKNLFDYLETQASEDDSFKFLELMMKRELTLYKRISFDDTLLQQHSLALLHNLINYQKLMEKLLSNSWAFGKFDQIKTGIQFQKSSIIGMLLTLSSFPTDGHQWKSFFSDDRKQMLDQMSCLRTKIFLIIDDICILFQKILNSNEILRSKLFEFISNIIKLNLNLEKQLNIQLQKLSSSPGLVYNFFYILTYLFNQFADSQNKINQYIKKVDLNLLIYCKKHPLFSSLYQNVDLLASELTQFVEAENLETIIDPMTALYLFTQRMSHIVATSLEQFYISILIREIKELPPEAYQSQAYNKILKQKISFDLQILHPKSIKQIMQFLCFANQLALSLIDSDLKPIYPYGLLSSTFLIDTQIFSSIYSFNEEILNHVVELQTLCEFAAISMHKKLITNPHLRIKSINIYQIIDDKKGSFFSRDSRQVWKQSQQLTMLFNSKYLRTYLIDGIIQCFIDTEKVAEENQFLQKLNIRFKICLIIRYLLQVHKDSYQECLLNGFKNDKEQQLHFSNYFLNDFIYLIEECLQCLKNIKQLFNEQPSFFQNYNFQKLQKELIVKSQYFYEYLRTLEVITSIQPEIFLIDEIREKLAIHLNYILEQINGKQSEDYKIQNINAKIFDKIFIMEILINIYMNLSKNQQFLLEVIKDERSFSVELFKQTQIQTQQFINCEKRSELLQEFINQIEELNQKQKVLVQNSEDILEEFLDPLCFSLMTDPVKLPHSNVIVDRLTIKKHLLNNQIDPFDRSPLTLDMVIDQIELKQKIENYITINLEKQKNKQTFNSEQQ</sequence>
<dbReference type="InterPro" id="IPR019474">
    <property type="entry name" value="Ub_conjug_fac_E4_core"/>
</dbReference>
<keyword evidence="10" id="KW-0539">Nucleus</keyword>
<dbReference type="GO" id="GO:0006511">
    <property type="term" value="P:ubiquitin-dependent protein catabolic process"/>
    <property type="evidence" value="ECO:0007669"/>
    <property type="project" value="InterPro"/>
</dbReference>
<dbReference type="GO" id="GO:0034450">
    <property type="term" value="F:ubiquitin-ubiquitin ligase activity"/>
    <property type="evidence" value="ECO:0007669"/>
    <property type="project" value="InterPro"/>
</dbReference>
<organism evidence="14 15">
    <name type="scientific">Paramecium pentaurelia</name>
    <dbReference type="NCBI Taxonomy" id="43138"/>
    <lineage>
        <taxon>Eukaryota</taxon>
        <taxon>Sar</taxon>
        <taxon>Alveolata</taxon>
        <taxon>Ciliophora</taxon>
        <taxon>Intramacronucleata</taxon>
        <taxon>Oligohymenophorea</taxon>
        <taxon>Peniculida</taxon>
        <taxon>Parameciidae</taxon>
        <taxon>Paramecium</taxon>
    </lineage>
</organism>
<dbReference type="GO" id="GO:0000209">
    <property type="term" value="P:protein polyubiquitination"/>
    <property type="evidence" value="ECO:0007669"/>
    <property type="project" value="TreeGrafter"/>
</dbReference>
<evidence type="ECO:0000256" key="2">
    <source>
        <dbReference type="ARBA" id="ARBA00004123"/>
    </source>
</evidence>
<gene>
    <name evidence="14" type="ORF">PPENT_87.1.T0970005</name>
</gene>
<keyword evidence="15" id="KW-1185">Reference proteome</keyword>
<evidence type="ECO:0000256" key="6">
    <source>
        <dbReference type="ARBA" id="ARBA00012483"/>
    </source>
</evidence>
<dbReference type="EMBL" id="CAJJDO010000097">
    <property type="protein sequence ID" value="CAD8190589.1"/>
    <property type="molecule type" value="Genomic_DNA"/>
</dbReference>
<dbReference type="CDD" id="cd16657">
    <property type="entry name" value="RING-Ubox_UBE4A"/>
    <property type="match status" value="1"/>
</dbReference>
<dbReference type="GO" id="GO:0036503">
    <property type="term" value="P:ERAD pathway"/>
    <property type="evidence" value="ECO:0007669"/>
    <property type="project" value="InterPro"/>
</dbReference>
<dbReference type="EC" id="2.3.2.27" evidence="6"/>
<accession>A0A8S1WQU9</accession>
<comment type="pathway">
    <text evidence="4">Protein modification; protein ubiquitination.</text>
</comment>
<evidence type="ECO:0000256" key="11">
    <source>
        <dbReference type="SAM" id="Coils"/>
    </source>
</evidence>
<evidence type="ECO:0000256" key="5">
    <source>
        <dbReference type="ARBA" id="ARBA00007434"/>
    </source>
</evidence>
<dbReference type="GO" id="GO:0005634">
    <property type="term" value="C:nucleus"/>
    <property type="evidence" value="ECO:0007669"/>
    <property type="project" value="UniProtKB-SubCell"/>
</dbReference>
<keyword evidence="7" id="KW-0963">Cytoplasm</keyword>
<comment type="caution">
    <text evidence="14">The sequence shown here is derived from an EMBL/GenBank/DDBJ whole genome shotgun (WGS) entry which is preliminary data.</text>
</comment>
<dbReference type="AlphaFoldDB" id="A0A8S1WQU9"/>